<evidence type="ECO:0000256" key="1">
    <source>
        <dbReference type="ARBA" id="ARBA00004383"/>
    </source>
</evidence>
<dbReference type="GO" id="GO:0031992">
    <property type="term" value="F:energy transducer activity"/>
    <property type="evidence" value="ECO:0007669"/>
    <property type="project" value="TreeGrafter"/>
</dbReference>
<keyword evidence="7" id="KW-0653">Protein transport</keyword>
<evidence type="ECO:0000256" key="10">
    <source>
        <dbReference type="SAM" id="MobiDB-lite"/>
    </source>
</evidence>
<evidence type="ECO:0000256" key="11">
    <source>
        <dbReference type="SAM" id="Phobius"/>
    </source>
</evidence>
<evidence type="ECO:0000313" key="13">
    <source>
        <dbReference type="EMBL" id="SLM24240.1"/>
    </source>
</evidence>
<sequence>MKLLGVLAVLLLALIGMAPFWGDLGVLVYSSIGWLGRVLSSGVLSDSRAALRAALLIGGAVSVLSFLRVAVQDRAVDYLIASVMFGFLSFVVFIVTGISGDGATGTGSGQQGPSSVLVGEDRTAVPRWYSRGHFEREMLNKVHETARTAARGDLPRTQALMQELDLWARNGPVLREDRTEYERLRAAYNETIETLAARSGRRTQRTAGLASDAGAMVDRLTAEEARELELKQVELLQQMWKLSPSSTSVAMRLLATDLQELAIRSRWSPRKPFDREGDAALEERLWRIHGTQEVLFAYAPLEERLWNAYASTMVDTDEELALGALVIAGLIDRSDKNASSDPARFDVNTLLLGSDVFMLSTLLASASEDRMEILTARATLLLGDDDRQAKAGKGNAPDAADTPADPAGPAVSEPSPPAVPKADTARQAQRAMPPAGMLVDRKGLALRTSPSLPPSSPPAEYGQVLVDLPAAGFKDLRHGIPLRAPVEADTMVTLQVDVWQTGVVTAVLVEGSSGSPQLDEAARRGARTWLSASKVPTGGERRQVTVVFKAPVAATPPAVTVDAPAPTAMDPPPPQLDPEQALGAQLAAMTRRHPPRYPRGDGETVLEGSVELLITMSAEGRVLDVTVDRSSGHPALDRAAREAALQWHVTPRRPVTTVKQITLRLPVQFQGG</sequence>
<evidence type="ECO:0000256" key="5">
    <source>
        <dbReference type="ARBA" id="ARBA00022519"/>
    </source>
</evidence>
<dbReference type="Pfam" id="PF03544">
    <property type="entry name" value="TonB_C"/>
    <property type="match status" value="1"/>
</dbReference>
<proteinExistence type="inferred from homology"/>
<feature type="domain" description="TonB C-terminal" evidence="12">
    <location>
        <begin position="582"/>
        <end position="672"/>
    </location>
</feature>
<dbReference type="InterPro" id="IPR051045">
    <property type="entry name" value="TonB-dependent_transducer"/>
</dbReference>
<organism evidence="13 14">
    <name type="scientific">Stenotrophomonas indicatrix</name>
    <dbReference type="NCBI Taxonomy" id="2045451"/>
    <lineage>
        <taxon>Bacteria</taxon>
        <taxon>Pseudomonadati</taxon>
        <taxon>Pseudomonadota</taxon>
        <taxon>Gammaproteobacteria</taxon>
        <taxon>Lysobacterales</taxon>
        <taxon>Lysobacteraceae</taxon>
        <taxon>Stenotrophomonas</taxon>
    </lineage>
</organism>
<comment type="subcellular location">
    <subcellularLocation>
        <location evidence="1">Cell inner membrane</location>
        <topology evidence="1">Single-pass membrane protein</topology>
        <orientation evidence="1">Periplasmic side</orientation>
    </subcellularLocation>
</comment>
<dbReference type="Proteomes" id="UP000191133">
    <property type="component" value="Unassembled WGS sequence"/>
</dbReference>
<feature type="transmembrane region" description="Helical" evidence="11">
    <location>
        <begin position="78"/>
        <end position="98"/>
    </location>
</feature>
<dbReference type="InterPro" id="IPR006260">
    <property type="entry name" value="TonB/TolA_C"/>
</dbReference>
<evidence type="ECO:0000256" key="3">
    <source>
        <dbReference type="ARBA" id="ARBA00022448"/>
    </source>
</evidence>
<evidence type="ECO:0000313" key="14">
    <source>
        <dbReference type="Proteomes" id="UP000191133"/>
    </source>
</evidence>
<dbReference type="Gene3D" id="3.30.1150.10">
    <property type="match status" value="1"/>
</dbReference>
<dbReference type="RefSeq" id="WP_139784938.1">
    <property type="nucleotide sequence ID" value="NZ_FWEU01000002.1"/>
</dbReference>
<dbReference type="SUPFAM" id="SSF74653">
    <property type="entry name" value="TolA/TonB C-terminal domain"/>
    <property type="match status" value="2"/>
</dbReference>
<dbReference type="AlphaFoldDB" id="A0A1W1GY17"/>
<keyword evidence="6 11" id="KW-0812">Transmembrane</keyword>
<evidence type="ECO:0000259" key="12">
    <source>
        <dbReference type="PROSITE" id="PS52015"/>
    </source>
</evidence>
<feature type="transmembrane region" description="Helical" evidence="11">
    <location>
        <begin position="49"/>
        <end position="71"/>
    </location>
</feature>
<evidence type="ECO:0000256" key="8">
    <source>
        <dbReference type="ARBA" id="ARBA00022989"/>
    </source>
</evidence>
<evidence type="ECO:0000256" key="6">
    <source>
        <dbReference type="ARBA" id="ARBA00022692"/>
    </source>
</evidence>
<keyword evidence="3" id="KW-0813">Transport</keyword>
<evidence type="ECO:0000256" key="2">
    <source>
        <dbReference type="ARBA" id="ARBA00006555"/>
    </source>
</evidence>
<dbReference type="GO" id="GO:0098797">
    <property type="term" value="C:plasma membrane protein complex"/>
    <property type="evidence" value="ECO:0007669"/>
    <property type="project" value="TreeGrafter"/>
</dbReference>
<feature type="compositionally biased region" description="Low complexity" evidence="10">
    <location>
        <begin position="396"/>
        <end position="413"/>
    </location>
</feature>
<dbReference type="EMBL" id="FWEU01000002">
    <property type="protein sequence ID" value="SLM24240.1"/>
    <property type="molecule type" value="Genomic_DNA"/>
</dbReference>
<keyword evidence="5" id="KW-0997">Cell inner membrane</keyword>
<dbReference type="PANTHER" id="PTHR33446">
    <property type="entry name" value="PROTEIN TONB-RELATED"/>
    <property type="match status" value="1"/>
</dbReference>
<evidence type="ECO:0000256" key="9">
    <source>
        <dbReference type="ARBA" id="ARBA00023136"/>
    </source>
</evidence>
<dbReference type="InterPro" id="IPR037682">
    <property type="entry name" value="TonB_C"/>
</dbReference>
<dbReference type="NCBIfam" id="TIGR01352">
    <property type="entry name" value="tonB_Cterm"/>
    <property type="match status" value="2"/>
</dbReference>
<evidence type="ECO:0000256" key="4">
    <source>
        <dbReference type="ARBA" id="ARBA00022475"/>
    </source>
</evidence>
<reference evidence="14" key="1">
    <citation type="submission" date="2016-10" db="EMBL/GenBank/DDBJ databases">
        <authorList>
            <person name="Varghese N."/>
        </authorList>
    </citation>
    <scope>NUCLEOTIDE SEQUENCE [LARGE SCALE GENOMIC DNA]</scope>
    <source>
        <strain evidence="14">92MFCol6.1</strain>
    </source>
</reference>
<dbReference type="PROSITE" id="PS52015">
    <property type="entry name" value="TONB_CTD"/>
    <property type="match status" value="1"/>
</dbReference>
<accession>A0A1W1GY17</accession>
<dbReference type="GO" id="GO:0015031">
    <property type="term" value="P:protein transport"/>
    <property type="evidence" value="ECO:0007669"/>
    <property type="project" value="UniProtKB-KW"/>
</dbReference>
<protein>
    <submittedName>
        <fullName evidence="13">TonB family C-terminal domain-containing protein</fullName>
    </submittedName>
</protein>
<feature type="region of interest" description="Disordered" evidence="10">
    <location>
        <begin position="388"/>
        <end position="436"/>
    </location>
</feature>
<dbReference type="PANTHER" id="PTHR33446:SF2">
    <property type="entry name" value="PROTEIN TONB"/>
    <property type="match status" value="1"/>
</dbReference>
<evidence type="ECO:0000256" key="7">
    <source>
        <dbReference type="ARBA" id="ARBA00022927"/>
    </source>
</evidence>
<dbReference type="GO" id="GO:0055085">
    <property type="term" value="P:transmembrane transport"/>
    <property type="evidence" value="ECO:0007669"/>
    <property type="project" value="InterPro"/>
</dbReference>
<comment type="similarity">
    <text evidence="2">Belongs to the TonB family.</text>
</comment>
<gene>
    <name evidence="13" type="ORF">SAMN04488690_1960</name>
</gene>
<keyword evidence="8 11" id="KW-1133">Transmembrane helix</keyword>
<keyword evidence="9 11" id="KW-0472">Membrane</keyword>
<name>A0A1W1GY17_9GAMM</name>
<keyword evidence="4" id="KW-1003">Cell membrane</keyword>